<dbReference type="EMBL" id="CAJVPJ010000099">
    <property type="protein sequence ID" value="CAG8477161.1"/>
    <property type="molecule type" value="Genomic_DNA"/>
</dbReference>
<keyword evidence="8" id="KW-0862">Zinc</keyword>
<dbReference type="SUPFAM" id="SSF54001">
    <property type="entry name" value="Cysteine proteinases"/>
    <property type="match status" value="1"/>
</dbReference>
<dbReference type="InterPro" id="IPR029071">
    <property type="entry name" value="Ubiquitin-like_domsf"/>
</dbReference>
<evidence type="ECO:0000256" key="1">
    <source>
        <dbReference type="ARBA" id="ARBA00000707"/>
    </source>
</evidence>
<evidence type="ECO:0000256" key="5">
    <source>
        <dbReference type="ARBA" id="ARBA00022786"/>
    </source>
</evidence>
<keyword evidence="4" id="KW-0863">Zinc-finger</keyword>
<evidence type="ECO:0000259" key="11">
    <source>
        <dbReference type="PROSITE" id="PS50802"/>
    </source>
</evidence>
<dbReference type="Proteomes" id="UP000789572">
    <property type="component" value="Unassembled WGS sequence"/>
</dbReference>
<dbReference type="PROSITE" id="PS50053">
    <property type="entry name" value="UBIQUITIN_2"/>
    <property type="match status" value="1"/>
</dbReference>
<evidence type="ECO:0000313" key="12">
    <source>
        <dbReference type="EMBL" id="CAG8477161.1"/>
    </source>
</evidence>
<comment type="catalytic activity">
    <reaction evidence="1 9">
        <text>Thiol-dependent hydrolysis of ester, thioester, amide, peptide and isopeptide bonds formed by the C-terminal Gly of ubiquitin (a 76-residue protein attached to proteins as an intracellular targeting signal).</text>
        <dbReference type="EC" id="3.4.19.12"/>
    </reaction>
</comment>
<evidence type="ECO:0000256" key="7">
    <source>
        <dbReference type="ARBA" id="ARBA00022807"/>
    </source>
</evidence>
<evidence type="ECO:0000256" key="9">
    <source>
        <dbReference type="RuleBase" id="RU367104"/>
    </source>
</evidence>
<evidence type="ECO:0000256" key="2">
    <source>
        <dbReference type="ARBA" id="ARBA00022670"/>
    </source>
</evidence>
<sequence>MRLRVRYRDQNQVINNLDETSTVGELKKVIHNEFGISQREQELKCGYPPRISTASDESSLESAGIRNGETIIVDKLELPPEPVLTPVVEATVIEPLPDISAQTTSRVFQATSVPEAKVKGDLITVQTRNGYAMLREMEDDNSCLFRAIVIVKKVQSDPVTYNDAFLGMSNDEYCTRISGPNTWGGAIELSIFSEHFNVEILSIDVGTGRVDRYGQNNVASKDCVYIIYSGIHYDAIVLTPLEDGSVQDFDQTVFDVNDMTMWKAAENIAKAMNMLHKYTYTATFTIKCRDCGVGLKGEKEAAEHAKGTVREYLEELWGARINKESRPQNLGNALNMHQAGYQFPARVGKYQTWDAPEAIICPSANIDRAISHYLVAIWTDFIKDFQNDGNVVVVYQKIENPTLMNSGVKKGIPGCTRCSVGFICVNGSA</sequence>
<keyword evidence="6 9" id="KW-0378">Hydrolase</keyword>
<comment type="caution">
    <text evidence="12">The sequence shown here is derived from an EMBL/GenBank/DDBJ whole genome shotgun (WGS) entry which is preliminary data.</text>
</comment>
<proteinExistence type="predicted"/>
<dbReference type="SUPFAM" id="SSF54236">
    <property type="entry name" value="Ubiquitin-like"/>
    <property type="match status" value="1"/>
</dbReference>
<dbReference type="InterPro" id="IPR057766">
    <property type="entry name" value="Znf-C2H2_OTU1-like_C"/>
</dbReference>
<dbReference type="GO" id="GO:0008270">
    <property type="term" value="F:zinc ion binding"/>
    <property type="evidence" value="ECO:0007669"/>
    <property type="project" value="UniProtKB-KW"/>
</dbReference>
<dbReference type="GO" id="GO:0005634">
    <property type="term" value="C:nucleus"/>
    <property type="evidence" value="ECO:0007669"/>
    <property type="project" value="TreeGrafter"/>
</dbReference>
<keyword evidence="13" id="KW-1185">Reference proteome</keyword>
<dbReference type="OrthoDB" id="65596at2759"/>
<dbReference type="Gene3D" id="3.90.70.80">
    <property type="match status" value="1"/>
</dbReference>
<dbReference type="GO" id="GO:0036503">
    <property type="term" value="P:ERAD pathway"/>
    <property type="evidence" value="ECO:0007669"/>
    <property type="project" value="TreeGrafter"/>
</dbReference>
<dbReference type="EC" id="3.4.19.12" evidence="9"/>
<dbReference type="CDD" id="cd17059">
    <property type="entry name" value="Ubl_OTU1"/>
    <property type="match status" value="1"/>
</dbReference>
<organism evidence="12 13">
    <name type="scientific">Paraglomus occultum</name>
    <dbReference type="NCBI Taxonomy" id="144539"/>
    <lineage>
        <taxon>Eukaryota</taxon>
        <taxon>Fungi</taxon>
        <taxon>Fungi incertae sedis</taxon>
        <taxon>Mucoromycota</taxon>
        <taxon>Glomeromycotina</taxon>
        <taxon>Glomeromycetes</taxon>
        <taxon>Paraglomerales</taxon>
        <taxon>Paraglomeraceae</taxon>
        <taxon>Paraglomus</taxon>
    </lineage>
</organism>
<reference evidence="12" key="1">
    <citation type="submission" date="2021-06" db="EMBL/GenBank/DDBJ databases">
        <authorList>
            <person name="Kallberg Y."/>
            <person name="Tangrot J."/>
            <person name="Rosling A."/>
        </authorList>
    </citation>
    <scope>NUCLEOTIDE SEQUENCE</scope>
    <source>
        <strain evidence="12">IA702</strain>
    </source>
</reference>
<evidence type="ECO:0000313" key="13">
    <source>
        <dbReference type="Proteomes" id="UP000789572"/>
    </source>
</evidence>
<evidence type="ECO:0000256" key="8">
    <source>
        <dbReference type="ARBA" id="ARBA00022833"/>
    </source>
</evidence>
<dbReference type="Pfam" id="PF24560">
    <property type="entry name" value="zf-C2H2_OTU1_C"/>
    <property type="match status" value="1"/>
</dbReference>
<dbReference type="GO" id="GO:0016579">
    <property type="term" value="P:protein deubiquitination"/>
    <property type="evidence" value="ECO:0007669"/>
    <property type="project" value="TreeGrafter"/>
</dbReference>
<keyword evidence="3" id="KW-0479">Metal-binding</keyword>
<dbReference type="AlphaFoldDB" id="A0A9N8W6Y8"/>
<dbReference type="GO" id="GO:0004843">
    <property type="term" value="F:cysteine-type deubiquitinase activity"/>
    <property type="evidence" value="ECO:0007669"/>
    <property type="project" value="UniProtKB-UniRule"/>
</dbReference>
<dbReference type="Pfam" id="PF21403">
    <property type="entry name" value="OTU1_UBXL"/>
    <property type="match status" value="1"/>
</dbReference>
<gene>
    <name evidence="12" type="ORF">POCULU_LOCUS1346</name>
</gene>
<comment type="subcellular location">
    <subcellularLocation>
        <location evidence="9">Cytoplasm</location>
    </subcellularLocation>
</comment>
<dbReference type="GO" id="GO:0005829">
    <property type="term" value="C:cytosol"/>
    <property type="evidence" value="ECO:0007669"/>
    <property type="project" value="TreeGrafter"/>
</dbReference>
<evidence type="ECO:0000256" key="3">
    <source>
        <dbReference type="ARBA" id="ARBA00022723"/>
    </source>
</evidence>
<accession>A0A9N8W6Y8</accession>
<name>A0A9N8W6Y8_9GLOM</name>
<dbReference type="PANTHER" id="PTHR13312:SF0">
    <property type="entry name" value="UBIQUITIN THIOESTERASE OTU1"/>
    <property type="match status" value="1"/>
</dbReference>
<dbReference type="InterPro" id="IPR000626">
    <property type="entry name" value="Ubiquitin-like_dom"/>
</dbReference>
<evidence type="ECO:0000259" key="10">
    <source>
        <dbReference type="PROSITE" id="PS50053"/>
    </source>
</evidence>
<keyword evidence="2" id="KW-0645">Protease</keyword>
<feature type="domain" description="Ubiquitin-like" evidence="10">
    <location>
        <begin position="1"/>
        <end position="73"/>
    </location>
</feature>
<dbReference type="GO" id="GO:0030968">
    <property type="term" value="P:endoplasmic reticulum unfolded protein response"/>
    <property type="evidence" value="ECO:0007669"/>
    <property type="project" value="TreeGrafter"/>
</dbReference>
<dbReference type="PROSITE" id="PS50802">
    <property type="entry name" value="OTU"/>
    <property type="match status" value="1"/>
</dbReference>
<keyword evidence="5 9" id="KW-0833">Ubl conjugation pathway</keyword>
<dbReference type="InterPro" id="IPR003323">
    <property type="entry name" value="OTU_dom"/>
</dbReference>
<dbReference type="InterPro" id="IPR038765">
    <property type="entry name" value="Papain-like_cys_pep_sf"/>
</dbReference>
<feature type="domain" description="OTU" evidence="11">
    <location>
        <begin position="132"/>
        <end position="239"/>
    </location>
</feature>
<evidence type="ECO:0000256" key="4">
    <source>
        <dbReference type="ARBA" id="ARBA00022771"/>
    </source>
</evidence>
<keyword evidence="9" id="KW-0963">Cytoplasm</keyword>
<comment type="function">
    <text evidence="9">Hydrolase that can remove conjugated ubiquitin from proteins and may therefore play an important regulatory role at the level of protein turnover by preventing degradation.</text>
</comment>
<dbReference type="CDD" id="cd22745">
    <property type="entry name" value="OTU_OTU1"/>
    <property type="match status" value="1"/>
</dbReference>
<dbReference type="Gene3D" id="3.10.20.90">
    <property type="entry name" value="Phosphatidylinositol 3-kinase Catalytic Subunit, Chain A, domain 1"/>
    <property type="match status" value="1"/>
</dbReference>
<keyword evidence="7 9" id="KW-0788">Thiol protease</keyword>
<protein>
    <recommendedName>
        <fullName evidence="9">Ubiquitin thioesterase OTU</fullName>
        <ecNumber evidence="9">3.4.19.12</ecNumber>
    </recommendedName>
</protein>
<dbReference type="PANTHER" id="PTHR13312">
    <property type="entry name" value="HIV-INDUCED PROTEIN-7-LIKE PROTEASE"/>
    <property type="match status" value="1"/>
</dbReference>
<dbReference type="InterPro" id="IPR048857">
    <property type="entry name" value="OTU1_Ubl"/>
</dbReference>
<evidence type="ECO:0000256" key="6">
    <source>
        <dbReference type="ARBA" id="ARBA00022801"/>
    </source>
</evidence>